<sequence>MPPRKGTKDYQNEIIRVYYGINNQTLGVQSVWETRGGKLASMSAGHHFRHQCVAGNIAHSHAVSVAFDLTGVFTLPVDVENHPLVNELEEKASIMRAQRTHDAFREVLSIVGSK</sequence>
<gene>
    <name evidence="1" type="ORF">GHK53_05760</name>
</gene>
<accession>A0AAW9TK20</accession>
<dbReference type="AlphaFoldDB" id="A0AAW9TK20"/>
<evidence type="ECO:0000313" key="2">
    <source>
        <dbReference type="Proteomes" id="UP000429484"/>
    </source>
</evidence>
<organism evidence="1 2">
    <name type="scientific">Rhizobium meliloti</name>
    <name type="common">Ensifer meliloti</name>
    <name type="synonym">Sinorhizobium meliloti</name>
    <dbReference type="NCBI Taxonomy" id="382"/>
    <lineage>
        <taxon>Bacteria</taxon>
        <taxon>Pseudomonadati</taxon>
        <taxon>Pseudomonadota</taxon>
        <taxon>Alphaproteobacteria</taxon>
        <taxon>Hyphomicrobiales</taxon>
        <taxon>Rhizobiaceae</taxon>
        <taxon>Sinorhizobium/Ensifer group</taxon>
        <taxon>Sinorhizobium</taxon>
    </lineage>
</organism>
<dbReference type="EMBL" id="WISR01000058">
    <property type="protein sequence ID" value="MQW32335.1"/>
    <property type="molecule type" value="Genomic_DNA"/>
</dbReference>
<protein>
    <submittedName>
        <fullName evidence="1">Uncharacterized protein</fullName>
    </submittedName>
</protein>
<evidence type="ECO:0000313" key="1">
    <source>
        <dbReference type="EMBL" id="MQW32335.1"/>
    </source>
</evidence>
<dbReference type="RefSeq" id="WP_014990271.1">
    <property type="nucleotide sequence ID" value="NZ_CP021801.1"/>
</dbReference>
<comment type="caution">
    <text evidence="1">The sequence shown here is derived from an EMBL/GenBank/DDBJ whole genome shotgun (WGS) entry which is preliminary data.</text>
</comment>
<proteinExistence type="predicted"/>
<dbReference type="Proteomes" id="UP000429484">
    <property type="component" value="Unassembled WGS sequence"/>
</dbReference>
<name>A0AAW9TK20_RHIML</name>
<reference evidence="1 2" key="1">
    <citation type="journal article" date="2013" name="Genome Biol.">
        <title>Comparative genomics of the core and accessory genomes of 48 Sinorhizobium strains comprising five genospecies.</title>
        <authorList>
            <person name="Sugawara M."/>
            <person name="Epstein B."/>
            <person name="Badgley B.D."/>
            <person name="Unno T."/>
            <person name="Xu L."/>
            <person name="Reese J."/>
            <person name="Gyaneshwar P."/>
            <person name="Denny R."/>
            <person name="Mudge J."/>
            <person name="Bharti A.K."/>
            <person name="Farmer A.D."/>
            <person name="May G.D."/>
            <person name="Woodward J.E."/>
            <person name="Medigue C."/>
            <person name="Vallenet D."/>
            <person name="Lajus A."/>
            <person name="Rouy Z."/>
            <person name="Martinez-Vaz B."/>
            <person name="Tiffin P."/>
            <person name="Young N.D."/>
            <person name="Sadowsky M.J."/>
        </authorList>
    </citation>
    <scope>NUCLEOTIDE SEQUENCE [LARGE SCALE GENOMIC DNA]</scope>
    <source>
        <strain evidence="1 2">N6B1</strain>
    </source>
</reference>